<dbReference type="InterPro" id="IPR014729">
    <property type="entry name" value="Rossmann-like_a/b/a_fold"/>
</dbReference>
<keyword evidence="10" id="KW-1185">Reference proteome</keyword>
<dbReference type="RefSeq" id="WP_035325906.1">
    <property type="nucleotide sequence ID" value="NZ_CP015125.1"/>
</dbReference>
<dbReference type="GO" id="GO:0004592">
    <property type="term" value="F:pantoate-beta-alanine ligase activity"/>
    <property type="evidence" value="ECO:0007669"/>
    <property type="project" value="UniProtKB-UniRule"/>
</dbReference>
<dbReference type="OrthoDB" id="9773087at2"/>
<dbReference type="Gene3D" id="3.30.1300.10">
    <property type="entry name" value="Pantoate-beta-alanine ligase, C-terminal domain"/>
    <property type="match status" value="1"/>
</dbReference>
<dbReference type="GO" id="GO:0005524">
    <property type="term" value="F:ATP binding"/>
    <property type="evidence" value="ECO:0007669"/>
    <property type="project" value="UniProtKB-KW"/>
</dbReference>
<keyword evidence="5 8" id="KW-0547">Nucleotide-binding</keyword>
<dbReference type="UniPathway" id="UPA00028">
    <property type="reaction ID" value="UER00005"/>
</dbReference>
<evidence type="ECO:0000256" key="8">
    <source>
        <dbReference type="HAMAP-Rule" id="MF_00158"/>
    </source>
</evidence>
<dbReference type="HAMAP" id="MF_00158">
    <property type="entry name" value="PanC"/>
    <property type="match status" value="1"/>
</dbReference>
<comment type="miscellaneous">
    <text evidence="8">The reaction proceeds by a bi uni uni bi ping pong mechanism.</text>
</comment>
<proteinExistence type="inferred from homology"/>
<dbReference type="GO" id="GO:0005829">
    <property type="term" value="C:cytosol"/>
    <property type="evidence" value="ECO:0007669"/>
    <property type="project" value="TreeGrafter"/>
</dbReference>
<keyword evidence="8" id="KW-0963">Cytoplasm</keyword>
<evidence type="ECO:0000256" key="6">
    <source>
        <dbReference type="ARBA" id="ARBA00022840"/>
    </source>
</evidence>
<evidence type="ECO:0000313" key="10">
    <source>
        <dbReference type="Proteomes" id="UP000030140"/>
    </source>
</evidence>
<dbReference type="Proteomes" id="UP000030140">
    <property type="component" value="Unassembled WGS sequence"/>
</dbReference>
<dbReference type="NCBIfam" id="TIGR00018">
    <property type="entry name" value="panC"/>
    <property type="match status" value="1"/>
</dbReference>
<evidence type="ECO:0000256" key="2">
    <source>
        <dbReference type="ARBA" id="ARBA00009256"/>
    </source>
</evidence>
<feature type="binding site" evidence="8">
    <location>
        <position position="155"/>
    </location>
    <ligand>
        <name>(R)-pantoate</name>
        <dbReference type="ChEBI" id="CHEBI:15980"/>
    </ligand>
</feature>
<sequence>MQAITAHNQISKIVSQAKAQGKTVGFVPTMGALHRGHASLIDYALKDCALIVVSIFVNPTQFNNVTDLEKYPRTIEKDLAFLSHYGSKVAVYNPSPEEIYGNNVSSKGYDFGHLETVMEGEHRPGHFDGVGTVLNILFRQVNPHKAYFGEKDFQQLTIVRKLVDIENLDLEIIGCPIHRQEDGLAMSSRNARLTEHQLEIAPFIYESLLYAKNNFDSLSARELKGYIESIYKEKDGLELEYFEIVNIKNLRTLSRKRKNQQYRAFLAVYAGEVRLIDNIALN</sequence>
<comment type="caution">
    <text evidence="9">The sequence shown here is derived from an EMBL/GenBank/DDBJ whole genome shotgun (WGS) entry which is preliminary data.</text>
</comment>
<dbReference type="EMBL" id="JSAQ01000001">
    <property type="protein sequence ID" value="KGO06736.1"/>
    <property type="molecule type" value="Genomic_DNA"/>
</dbReference>
<dbReference type="Gene3D" id="3.40.50.620">
    <property type="entry name" value="HUPs"/>
    <property type="match status" value="1"/>
</dbReference>
<dbReference type="PATRIC" id="fig|1300343.5.peg.408"/>
<keyword evidence="6 8" id="KW-0067">ATP-binding</keyword>
<dbReference type="Pfam" id="PF02569">
    <property type="entry name" value="Pantoate_ligase"/>
    <property type="match status" value="1"/>
</dbReference>
<dbReference type="PANTHER" id="PTHR21299">
    <property type="entry name" value="CYTIDYLATE KINASE/PANTOATE-BETA-ALANINE LIGASE"/>
    <property type="match status" value="1"/>
</dbReference>
<gene>
    <name evidence="8" type="primary">panC</name>
    <name evidence="9" type="ORF">NV36_07680</name>
</gene>
<name>A0A0A2GWN4_9FLAO</name>
<feature type="binding site" evidence="8">
    <location>
        <begin position="149"/>
        <end position="152"/>
    </location>
    <ligand>
        <name>ATP</name>
        <dbReference type="ChEBI" id="CHEBI:30616"/>
    </ligand>
</feature>
<dbReference type="AlphaFoldDB" id="A0A0A2GWN4"/>
<evidence type="ECO:0000256" key="7">
    <source>
        <dbReference type="ARBA" id="ARBA00048258"/>
    </source>
</evidence>
<dbReference type="PANTHER" id="PTHR21299:SF1">
    <property type="entry name" value="PANTOATE--BETA-ALANINE LIGASE"/>
    <property type="match status" value="1"/>
</dbReference>
<accession>A0A0A2GWN4</accession>
<feature type="binding site" evidence="8">
    <location>
        <begin position="30"/>
        <end position="37"/>
    </location>
    <ligand>
        <name>ATP</name>
        <dbReference type="ChEBI" id="CHEBI:30616"/>
    </ligand>
</feature>
<evidence type="ECO:0000256" key="4">
    <source>
        <dbReference type="ARBA" id="ARBA00022655"/>
    </source>
</evidence>
<protein>
    <recommendedName>
        <fullName evidence="8">Pantothenate synthetase</fullName>
        <shortName evidence="8">PS</shortName>
        <ecNumber evidence="8">6.3.2.1</ecNumber>
    </recommendedName>
    <alternativeName>
        <fullName evidence="8">Pantoate--beta-alanine ligase</fullName>
    </alternativeName>
    <alternativeName>
        <fullName evidence="8">Pantoate-activating enzyme</fullName>
    </alternativeName>
</protein>
<keyword evidence="4 8" id="KW-0566">Pantothenate biosynthesis</keyword>
<evidence type="ECO:0000256" key="5">
    <source>
        <dbReference type="ARBA" id="ARBA00022741"/>
    </source>
</evidence>
<dbReference type="InterPro" id="IPR003721">
    <property type="entry name" value="Pantoate_ligase"/>
</dbReference>
<feature type="binding site" evidence="8">
    <location>
        <position position="61"/>
    </location>
    <ligand>
        <name>beta-alanine</name>
        <dbReference type="ChEBI" id="CHEBI:57966"/>
    </ligand>
</feature>
<dbReference type="EC" id="6.3.2.1" evidence="8"/>
<dbReference type="GO" id="GO:0015940">
    <property type="term" value="P:pantothenate biosynthetic process"/>
    <property type="evidence" value="ECO:0007669"/>
    <property type="project" value="UniProtKB-UniRule"/>
</dbReference>
<comment type="subunit">
    <text evidence="8">Homodimer.</text>
</comment>
<comment type="catalytic activity">
    <reaction evidence="7 8">
        <text>(R)-pantoate + beta-alanine + ATP = (R)-pantothenate + AMP + diphosphate + H(+)</text>
        <dbReference type="Rhea" id="RHEA:10912"/>
        <dbReference type="ChEBI" id="CHEBI:15378"/>
        <dbReference type="ChEBI" id="CHEBI:15980"/>
        <dbReference type="ChEBI" id="CHEBI:29032"/>
        <dbReference type="ChEBI" id="CHEBI:30616"/>
        <dbReference type="ChEBI" id="CHEBI:33019"/>
        <dbReference type="ChEBI" id="CHEBI:57966"/>
        <dbReference type="ChEBI" id="CHEBI:456215"/>
        <dbReference type="EC" id="6.3.2.1"/>
    </reaction>
</comment>
<feature type="binding site" evidence="8">
    <location>
        <begin position="186"/>
        <end position="189"/>
    </location>
    <ligand>
        <name>ATP</name>
        <dbReference type="ChEBI" id="CHEBI:30616"/>
    </ligand>
</feature>
<evidence type="ECO:0000313" key="9">
    <source>
        <dbReference type="EMBL" id="KGO06736.1"/>
    </source>
</evidence>
<feature type="active site" description="Proton donor" evidence="8">
    <location>
        <position position="37"/>
    </location>
</feature>
<dbReference type="KEGG" id="ddo:I597_0405"/>
<comment type="similarity">
    <text evidence="2 8">Belongs to the pantothenate synthetase family.</text>
</comment>
<dbReference type="InterPro" id="IPR042176">
    <property type="entry name" value="Pantoate_ligase_C"/>
</dbReference>
<comment type="subcellular location">
    <subcellularLocation>
        <location evidence="8">Cytoplasm</location>
    </subcellularLocation>
</comment>
<dbReference type="SUPFAM" id="SSF52374">
    <property type="entry name" value="Nucleotidylyl transferase"/>
    <property type="match status" value="1"/>
</dbReference>
<comment type="pathway">
    <text evidence="1 8">Cofactor biosynthesis; (R)-pantothenate biosynthesis; (R)-pantothenate from (R)-pantoate and beta-alanine: step 1/1.</text>
</comment>
<comment type="caution">
    <text evidence="8">Lacks conserved residue(s) required for the propagation of feature annotation.</text>
</comment>
<comment type="function">
    <text evidence="8">Catalyzes the condensation of pantoate with beta-alanine in an ATP-dependent reaction via a pantoyl-adenylate intermediate.</text>
</comment>
<evidence type="ECO:0000256" key="3">
    <source>
        <dbReference type="ARBA" id="ARBA00022598"/>
    </source>
</evidence>
<keyword evidence="3 8" id="KW-0436">Ligase</keyword>
<evidence type="ECO:0000256" key="1">
    <source>
        <dbReference type="ARBA" id="ARBA00004990"/>
    </source>
</evidence>
<reference evidence="9 10" key="1">
    <citation type="submission" date="2014-10" db="EMBL/GenBank/DDBJ databases">
        <title>Draft genome sequence of the proteorhodopsin-containing marine bacterium Dokdonia donghaensis.</title>
        <authorList>
            <person name="Gomez-Consarnau L."/>
            <person name="Gonzalez J.M."/>
            <person name="Riedel T."/>
            <person name="Jaenicke S."/>
            <person name="Wagner-Doebler I."/>
            <person name="Fuhrman J.A."/>
        </authorList>
    </citation>
    <scope>NUCLEOTIDE SEQUENCE [LARGE SCALE GENOMIC DNA]</scope>
    <source>
        <strain evidence="9 10">DSW-1</strain>
    </source>
</reference>
<organism evidence="9 10">
    <name type="scientific">Dokdonia donghaensis DSW-1</name>
    <dbReference type="NCBI Taxonomy" id="1300343"/>
    <lineage>
        <taxon>Bacteria</taxon>
        <taxon>Pseudomonadati</taxon>
        <taxon>Bacteroidota</taxon>
        <taxon>Flavobacteriia</taxon>
        <taxon>Flavobacteriales</taxon>
        <taxon>Flavobacteriaceae</taxon>
        <taxon>Dokdonia</taxon>
    </lineage>
</organism>
<feature type="binding site" evidence="8">
    <location>
        <position position="61"/>
    </location>
    <ligand>
        <name>(R)-pantoate</name>
        <dbReference type="ChEBI" id="CHEBI:15980"/>
    </ligand>
</feature>